<dbReference type="NCBIfam" id="TIGR02991">
    <property type="entry name" value="ectoine_eutB"/>
    <property type="match status" value="1"/>
</dbReference>
<dbReference type="Pfam" id="PF00291">
    <property type="entry name" value="PALP"/>
    <property type="match status" value="1"/>
</dbReference>
<gene>
    <name evidence="6" type="primary">eutB</name>
    <name evidence="6" type="ORF">G6N74_25290</name>
</gene>
<dbReference type="Proteomes" id="UP000481252">
    <property type="component" value="Unassembled WGS sequence"/>
</dbReference>
<comment type="caution">
    <text evidence="6">The sequence shown here is derived from an EMBL/GenBank/DDBJ whole genome shotgun (WGS) entry which is preliminary data.</text>
</comment>
<dbReference type="GO" id="GO:0006565">
    <property type="term" value="P:L-serine catabolic process"/>
    <property type="evidence" value="ECO:0007669"/>
    <property type="project" value="TreeGrafter"/>
</dbReference>
<evidence type="ECO:0000256" key="4">
    <source>
        <dbReference type="ARBA" id="ARBA00023239"/>
    </source>
</evidence>
<evidence type="ECO:0000256" key="3">
    <source>
        <dbReference type="ARBA" id="ARBA00022898"/>
    </source>
</evidence>
<dbReference type="InterPro" id="IPR036052">
    <property type="entry name" value="TrpB-like_PALP_sf"/>
</dbReference>
<dbReference type="InterPro" id="IPR014333">
    <property type="entry name" value="Ectoine_EutB"/>
</dbReference>
<keyword evidence="3" id="KW-0663">Pyridoxal phosphate</keyword>
<proteinExistence type="inferred from homology"/>
<dbReference type="EMBL" id="JAAKZG010000015">
    <property type="protein sequence ID" value="NGN44392.1"/>
    <property type="molecule type" value="Genomic_DNA"/>
</dbReference>
<accession>A0A7C9VGF4</accession>
<name>A0A7C9VGF4_9HYPH</name>
<dbReference type="GO" id="GO:0030170">
    <property type="term" value="F:pyridoxal phosphate binding"/>
    <property type="evidence" value="ECO:0007669"/>
    <property type="project" value="InterPro"/>
</dbReference>
<dbReference type="GO" id="GO:0004794">
    <property type="term" value="F:threonine deaminase activity"/>
    <property type="evidence" value="ECO:0007669"/>
    <property type="project" value="TreeGrafter"/>
</dbReference>
<dbReference type="InterPro" id="IPR001926">
    <property type="entry name" value="TrpB-like_PALP"/>
</dbReference>
<comment type="cofactor">
    <cofactor evidence="1">
        <name>pyridoxal 5'-phosphate</name>
        <dbReference type="ChEBI" id="CHEBI:597326"/>
    </cofactor>
</comment>
<keyword evidence="4" id="KW-0456">Lyase</keyword>
<evidence type="ECO:0000313" key="6">
    <source>
        <dbReference type="EMBL" id="NGN44392.1"/>
    </source>
</evidence>
<dbReference type="FunFam" id="3.40.50.1100:FF:000005">
    <property type="entry name" value="Threonine dehydratase catabolic"/>
    <property type="match status" value="1"/>
</dbReference>
<organism evidence="6 7">
    <name type="scientific">Mesorhizobium zhangyense</name>
    <dbReference type="NCBI Taxonomy" id="1776730"/>
    <lineage>
        <taxon>Bacteria</taxon>
        <taxon>Pseudomonadati</taxon>
        <taxon>Pseudomonadota</taxon>
        <taxon>Alphaproteobacteria</taxon>
        <taxon>Hyphomicrobiales</taxon>
        <taxon>Phyllobacteriaceae</taxon>
        <taxon>Mesorhizobium</taxon>
    </lineage>
</organism>
<dbReference type="Gene3D" id="3.40.50.1100">
    <property type="match status" value="2"/>
</dbReference>
<dbReference type="CDD" id="cd01562">
    <property type="entry name" value="Thr-dehyd"/>
    <property type="match status" value="1"/>
</dbReference>
<reference evidence="6 7" key="1">
    <citation type="submission" date="2020-02" db="EMBL/GenBank/DDBJ databases">
        <title>Genome sequence of the type strain CGMCC 1.15528 of Mesorhizobium zhangyense.</title>
        <authorList>
            <person name="Gao J."/>
            <person name="Sun J."/>
        </authorList>
    </citation>
    <scope>NUCLEOTIDE SEQUENCE [LARGE SCALE GENOMIC DNA]</scope>
    <source>
        <strain evidence="6 7">CGMCC 1.15528</strain>
    </source>
</reference>
<dbReference type="NCBIfam" id="NF005680">
    <property type="entry name" value="PRK07476.1"/>
    <property type="match status" value="1"/>
</dbReference>
<dbReference type="PANTHER" id="PTHR48078">
    <property type="entry name" value="THREONINE DEHYDRATASE, MITOCHONDRIAL-RELATED"/>
    <property type="match status" value="1"/>
</dbReference>
<protein>
    <submittedName>
        <fullName evidence="6">Hydroxyectoine utilization dehydratase EutB</fullName>
    </submittedName>
</protein>
<dbReference type="PANTHER" id="PTHR48078:SF6">
    <property type="entry name" value="L-THREONINE DEHYDRATASE CATABOLIC TDCB"/>
    <property type="match status" value="1"/>
</dbReference>
<evidence type="ECO:0000313" key="7">
    <source>
        <dbReference type="Proteomes" id="UP000481252"/>
    </source>
</evidence>
<dbReference type="InterPro" id="IPR050147">
    <property type="entry name" value="Ser/Thr_Dehydratase"/>
</dbReference>
<evidence type="ECO:0000256" key="1">
    <source>
        <dbReference type="ARBA" id="ARBA00001933"/>
    </source>
</evidence>
<comment type="similarity">
    <text evidence="2">Belongs to the serine/threonine dehydratase family.</text>
</comment>
<dbReference type="RefSeq" id="WP_165120781.1">
    <property type="nucleotide sequence ID" value="NZ_JAAKZG010000015.1"/>
</dbReference>
<sequence length="331" mass="34453">MTDFVTLHDVQSARSRIAGKVVHTPTVQSVALSEIAGVPVFLKLEHRQTTGAFKLRGASNAVASLGADERNRGVVAASTGNHGRALAYAASLEGIRAIICMSSMVPQNKVDEIRRLGAEILIVGKSQDDAQEEVDRLVAERQLVMVPPFDHSAVIAGQGTIGLEMLDDVPDAATVVVPVSGGGLGAGIAAAVKGLKPSAKIIGVSMERGAAMKASFDAGRPVLVEEMQSLADSLGGGIGLDNRLTFAMCRNLLDDLVLLSEDEIAAGIRHAYAVEREVIEGAAAVGIGALLAGKITSSGPVVLVLSGRNIDMELHRRIVCGERDPFAEIAA</sequence>
<dbReference type="SUPFAM" id="SSF53686">
    <property type="entry name" value="Tryptophan synthase beta subunit-like PLP-dependent enzymes"/>
    <property type="match status" value="1"/>
</dbReference>
<evidence type="ECO:0000256" key="2">
    <source>
        <dbReference type="ARBA" id="ARBA00010869"/>
    </source>
</evidence>
<dbReference type="InterPro" id="IPR000634">
    <property type="entry name" value="Ser/Thr_deHydtase_PyrdxlP-BS"/>
</dbReference>
<dbReference type="PROSITE" id="PS00165">
    <property type="entry name" value="DEHYDRATASE_SER_THR"/>
    <property type="match status" value="1"/>
</dbReference>
<feature type="domain" description="Tryptophan synthase beta chain-like PALP" evidence="5">
    <location>
        <begin position="22"/>
        <end position="307"/>
    </location>
</feature>
<dbReference type="AlphaFoldDB" id="A0A7C9VGF4"/>
<dbReference type="GO" id="GO:0009097">
    <property type="term" value="P:isoleucine biosynthetic process"/>
    <property type="evidence" value="ECO:0007669"/>
    <property type="project" value="TreeGrafter"/>
</dbReference>
<dbReference type="GO" id="GO:0006567">
    <property type="term" value="P:L-threonine catabolic process"/>
    <property type="evidence" value="ECO:0007669"/>
    <property type="project" value="TreeGrafter"/>
</dbReference>
<keyword evidence="7" id="KW-1185">Reference proteome</keyword>
<dbReference type="GO" id="GO:0003941">
    <property type="term" value="F:L-serine ammonia-lyase activity"/>
    <property type="evidence" value="ECO:0007669"/>
    <property type="project" value="TreeGrafter"/>
</dbReference>
<evidence type="ECO:0000259" key="5">
    <source>
        <dbReference type="Pfam" id="PF00291"/>
    </source>
</evidence>